<dbReference type="RefSeq" id="WP_204193255.1">
    <property type="nucleotide sequence ID" value="NZ_JAFEMC010000001.1"/>
</dbReference>
<dbReference type="PROSITE" id="PS51186">
    <property type="entry name" value="GNAT"/>
    <property type="match status" value="1"/>
</dbReference>
<proteinExistence type="predicted"/>
<dbReference type="CDD" id="cd04301">
    <property type="entry name" value="NAT_SF"/>
    <property type="match status" value="1"/>
</dbReference>
<evidence type="ECO:0000313" key="4">
    <source>
        <dbReference type="EMBL" id="MBM6574889.1"/>
    </source>
</evidence>
<sequence>MPCRLRRAEAGDAPALSLVAAASFLETFAGTLSGDDIVAHVTNKSAPAMFARWIADPVSIATLATHPDGDAPVGYTVLTTPDAVGDIMPGDIELRRIYTLSTARGTGLGSALMDRAITDARALGHTRMLLGVLATNHRACAFYERQGFSVVADRRFKVGATWHDDRVYARALTGSSSG</sequence>
<name>A0ABS2D454_9SPHN</name>
<keyword evidence="5" id="KW-1185">Reference proteome</keyword>
<dbReference type="InterPro" id="IPR016181">
    <property type="entry name" value="Acyl_CoA_acyltransferase"/>
</dbReference>
<dbReference type="InterPro" id="IPR000182">
    <property type="entry name" value="GNAT_dom"/>
</dbReference>
<keyword evidence="1" id="KW-0808">Transferase</keyword>
<dbReference type="Pfam" id="PF00583">
    <property type="entry name" value="Acetyltransf_1"/>
    <property type="match status" value="1"/>
</dbReference>
<dbReference type="Proteomes" id="UP000763641">
    <property type="component" value="Unassembled WGS sequence"/>
</dbReference>
<feature type="domain" description="N-acetyltransferase" evidence="3">
    <location>
        <begin position="3"/>
        <end position="173"/>
    </location>
</feature>
<keyword evidence="2" id="KW-0012">Acyltransferase</keyword>
<accession>A0ABS2D454</accession>
<gene>
    <name evidence="4" type="ORF">ILT43_00775</name>
</gene>
<dbReference type="EMBL" id="JAFEMC010000001">
    <property type="protein sequence ID" value="MBM6574889.1"/>
    <property type="molecule type" value="Genomic_DNA"/>
</dbReference>
<evidence type="ECO:0000259" key="3">
    <source>
        <dbReference type="PROSITE" id="PS51186"/>
    </source>
</evidence>
<comment type="caution">
    <text evidence="4">The sequence shown here is derived from an EMBL/GenBank/DDBJ whole genome shotgun (WGS) entry which is preliminary data.</text>
</comment>
<evidence type="ECO:0000256" key="2">
    <source>
        <dbReference type="ARBA" id="ARBA00023315"/>
    </source>
</evidence>
<reference evidence="4 5" key="1">
    <citation type="submission" date="2020-12" db="EMBL/GenBank/DDBJ databases">
        <title>Sphingomonas sp.</title>
        <authorList>
            <person name="Kim M.K."/>
        </authorList>
    </citation>
    <scope>NUCLEOTIDE SEQUENCE [LARGE SCALE GENOMIC DNA]</scope>
    <source>
        <strain evidence="4 5">BT552</strain>
    </source>
</reference>
<dbReference type="InterPro" id="IPR050832">
    <property type="entry name" value="Bact_Acetyltransf"/>
</dbReference>
<evidence type="ECO:0000256" key="1">
    <source>
        <dbReference type="ARBA" id="ARBA00022679"/>
    </source>
</evidence>
<protein>
    <submittedName>
        <fullName evidence="4">GNAT family N-acetyltransferase</fullName>
    </submittedName>
</protein>
<dbReference type="Gene3D" id="3.40.630.30">
    <property type="match status" value="1"/>
</dbReference>
<evidence type="ECO:0000313" key="5">
    <source>
        <dbReference type="Proteomes" id="UP000763641"/>
    </source>
</evidence>
<dbReference type="PANTHER" id="PTHR43877">
    <property type="entry name" value="AMINOALKYLPHOSPHONATE N-ACETYLTRANSFERASE-RELATED-RELATED"/>
    <property type="match status" value="1"/>
</dbReference>
<organism evidence="4 5">
    <name type="scientific">Sphingomonas longa</name>
    <dbReference type="NCBI Taxonomy" id="2778730"/>
    <lineage>
        <taxon>Bacteria</taxon>
        <taxon>Pseudomonadati</taxon>
        <taxon>Pseudomonadota</taxon>
        <taxon>Alphaproteobacteria</taxon>
        <taxon>Sphingomonadales</taxon>
        <taxon>Sphingomonadaceae</taxon>
        <taxon>Sphingomonas</taxon>
    </lineage>
</organism>
<dbReference type="SUPFAM" id="SSF55729">
    <property type="entry name" value="Acyl-CoA N-acyltransferases (Nat)"/>
    <property type="match status" value="1"/>
</dbReference>